<accession>A0A1Q4P6P1</accession>
<dbReference type="Proteomes" id="UP000185770">
    <property type="component" value="Unassembled WGS sequence"/>
</dbReference>
<dbReference type="AlphaFoldDB" id="A0A1Q4P6P1"/>
<dbReference type="EMBL" id="MJAO01000001">
    <property type="protein sequence ID" value="OKB68769.1"/>
    <property type="molecule type" value="Genomic_DNA"/>
</dbReference>
<evidence type="ECO:0000313" key="1">
    <source>
        <dbReference type="EMBL" id="OKB68769.1"/>
    </source>
</evidence>
<sequence length="879" mass="88797">MASQVLFYQKEVAAILYAVLGQNTYTGPTSFDSAAGQIRTGQITAQDYIGGLITSAAGQALYASKTPLEILKAIYTQAYGSSPADAALQTILNTTSLNDAIFNAIDGLLNYKGFDGATLSSQSTLEGHLDAMLFNNYGSAAWNQWSVALSAQEQVASVYLAAAYRAADSNGLGYWTNYVLQPGNTFQSLVKSLIYSSEFQQKGTKLNGDAFIQYVYKGVYGVDPSAGVLATYRALGTDKSVITQAIINDLRSSVATDTATVTNQHAFEYNIGTSLVYKTAAALTATAAGGNATGSINSGISHQISNAETAVLTDVQLNANVASVVNLKFADHLANLTINGGSAATVNLSDNGVNPGVAVTVNNGNVILNASSGSDNVVVTSAANIAVGTAQFNLGAGNDSLHWAGNAAPGGANIVANTIKADGGTGTDSISANFITKTVLTNQNALGIRTSTITSNANNFSNFEQIDLTGYIGKSVGTLVTTPLIGAPTTSSVTTPTNTFDFGLTNGTATVEGTAGGAVTQGAAATNLGAQGFVISGLANVNVINAAGGNAAQLEVKGDATSASTLNFTFVQNATDHFNINFDAVSSANVNAGAITLNSSSSGLAGTALTTVNVASGGTGSFNNILSLAGSNAQVQTVNVTGDHALNLTLGSGFSNVRDVNASTSTGGLNLDSSHAGTGDGIIVQLLNALPLSAVTTALLAPVLSALGLNGYQLTVEGSSTADSFNVLGNTTLAGGAGANTYDLKSSTSQAGVTITDFSTAKDKIVDAASGLTLSNTGTAVADYGTRPADTLDALLGSLVGGLTTGVVGLLGGILGLSNPNSLTAKVGVASVVFSGSGNNADSYVIIDNNNNHTLDANDTVIYLTGQNHQQLVDSLHYA</sequence>
<protein>
    <submittedName>
        <fullName evidence="1">DUF4214 domain-containing protein</fullName>
    </submittedName>
</protein>
<comment type="caution">
    <text evidence="1">The sequence shown here is derived from an EMBL/GenBank/DDBJ whole genome shotgun (WGS) entry which is preliminary data.</text>
</comment>
<dbReference type="RefSeq" id="WP_073528897.1">
    <property type="nucleotide sequence ID" value="NZ_MJAO01000001.1"/>
</dbReference>
<name>A0A1Q4P6P1_SERMA</name>
<proteinExistence type="predicted"/>
<organism evidence="1 2">
    <name type="scientific">Serratia marcescens</name>
    <dbReference type="NCBI Taxonomy" id="615"/>
    <lineage>
        <taxon>Bacteria</taxon>
        <taxon>Pseudomonadati</taxon>
        <taxon>Pseudomonadota</taxon>
        <taxon>Gammaproteobacteria</taxon>
        <taxon>Enterobacterales</taxon>
        <taxon>Yersiniaceae</taxon>
        <taxon>Serratia</taxon>
    </lineage>
</organism>
<reference evidence="1 2" key="1">
    <citation type="submission" date="2016-09" db="EMBL/GenBank/DDBJ databases">
        <title>Serratia marcescens MSU-97 and epiphytic antimycotic-producing bacteria.</title>
        <authorList>
            <person name="Matilla M.A."/>
        </authorList>
    </citation>
    <scope>NUCLEOTIDE SEQUENCE [LARGE SCALE GENOMIC DNA]</scope>
    <source>
        <strain evidence="1 2">MSU-97</strain>
    </source>
</reference>
<dbReference type="OrthoDB" id="6497431at2"/>
<gene>
    <name evidence="1" type="ORF">BHU62_01605</name>
</gene>
<evidence type="ECO:0000313" key="2">
    <source>
        <dbReference type="Proteomes" id="UP000185770"/>
    </source>
</evidence>